<dbReference type="InterPro" id="IPR018944">
    <property type="entry name" value="DNA_pol_lambd_fingers_domain"/>
</dbReference>
<dbReference type="InterPro" id="IPR002054">
    <property type="entry name" value="DNA-dir_DNA_pol_X"/>
</dbReference>
<dbReference type="SUPFAM" id="SSF81585">
    <property type="entry name" value="PsbU/PolX domain-like"/>
    <property type="match status" value="1"/>
</dbReference>
<dbReference type="GO" id="GO:0005634">
    <property type="term" value="C:nucleus"/>
    <property type="evidence" value="ECO:0007669"/>
    <property type="project" value="UniProtKB-SubCell"/>
</dbReference>
<dbReference type="PANTHER" id="PTHR11276">
    <property type="entry name" value="DNA POLYMERASE TYPE-X FAMILY MEMBER"/>
    <property type="match status" value="1"/>
</dbReference>
<dbReference type="InterPro" id="IPR002008">
    <property type="entry name" value="DNA_pol_X_beta-like"/>
</dbReference>
<dbReference type="InterPro" id="IPR010996">
    <property type="entry name" value="HHH_MUS81"/>
</dbReference>
<dbReference type="GO" id="GO:0003677">
    <property type="term" value="F:DNA binding"/>
    <property type="evidence" value="ECO:0007669"/>
    <property type="project" value="UniProtKB-UniRule"/>
</dbReference>
<comment type="cofactor">
    <cofactor evidence="1">
        <name>Mn(2+)</name>
        <dbReference type="ChEBI" id="CHEBI:29035"/>
    </cofactor>
</comment>
<dbReference type="InterPro" id="IPR037160">
    <property type="entry name" value="DNA_Pol_thumb_sf"/>
</dbReference>
<proteinExistence type="inferred from homology"/>
<keyword evidence="11" id="KW-0539">Nucleus</keyword>
<dbReference type="Pfam" id="PF14791">
    <property type="entry name" value="DNA_pol_B_thumb"/>
    <property type="match status" value="1"/>
</dbReference>
<dbReference type="InterPro" id="IPR001357">
    <property type="entry name" value="BRCT_dom"/>
</dbReference>
<evidence type="ECO:0000256" key="7">
    <source>
        <dbReference type="ARBA" id="ARBA00022932"/>
    </source>
</evidence>
<evidence type="ECO:0000256" key="4">
    <source>
        <dbReference type="ARBA" id="ARBA00022695"/>
    </source>
</evidence>
<dbReference type="InterPro" id="IPR036420">
    <property type="entry name" value="BRCT_dom_sf"/>
</dbReference>
<dbReference type="CDD" id="cd00141">
    <property type="entry name" value="NT_POLXc"/>
    <property type="match status" value="1"/>
</dbReference>
<dbReference type="GO" id="GO:0003887">
    <property type="term" value="F:DNA-directed DNA polymerase activity"/>
    <property type="evidence" value="ECO:0007669"/>
    <property type="project" value="UniProtKB-UniRule"/>
</dbReference>
<keyword evidence="8 11" id="KW-0234">DNA repair</keyword>
<evidence type="ECO:0000256" key="2">
    <source>
        <dbReference type="ARBA" id="ARBA00022634"/>
    </source>
</evidence>
<keyword evidence="2" id="KW-0237">DNA synthesis</keyword>
<comment type="similarity">
    <text evidence="11">Belongs to the DNA polymerase type-X family.</text>
</comment>
<dbReference type="AlphaFoldDB" id="A0A8H7S0B6"/>
<evidence type="ECO:0000256" key="1">
    <source>
        <dbReference type="ARBA" id="ARBA00001936"/>
    </source>
</evidence>
<dbReference type="GO" id="GO:0016829">
    <property type="term" value="F:lyase activity"/>
    <property type="evidence" value="ECO:0007669"/>
    <property type="project" value="UniProtKB-KW"/>
</dbReference>
<comment type="catalytic activity">
    <reaction evidence="10 11">
        <text>DNA(n) + a 2'-deoxyribonucleoside 5'-triphosphate = DNA(n+1) + diphosphate</text>
        <dbReference type="Rhea" id="RHEA:22508"/>
        <dbReference type="Rhea" id="RHEA-COMP:17339"/>
        <dbReference type="Rhea" id="RHEA-COMP:17340"/>
        <dbReference type="ChEBI" id="CHEBI:33019"/>
        <dbReference type="ChEBI" id="CHEBI:61560"/>
        <dbReference type="ChEBI" id="CHEBI:173112"/>
        <dbReference type="EC" id="2.7.7.7"/>
    </reaction>
</comment>
<accession>A0A8H7S0B6</accession>
<dbReference type="Gene3D" id="3.40.50.10190">
    <property type="entry name" value="BRCT domain"/>
    <property type="match status" value="1"/>
</dbReference>
<evidence type="ECO:0000256" key="6">
    <source>
        <dbReference type="ARBA" id="ARBA00022763"/>
    </source>
</evidence>
<dbReference type="InterPro" id="IPR029398">
    <property type="entry name" value="PolB_thumb"/>
</dbReference>
<evidence type="ECO:0000256" key="10">
    <source>
        <dbReference type="ARBA" id="ARBA00049244"/>
    </source>
</evidence>
<comment type="caution">
    <text evidence="14">The sequence shown here is derived from an EMBL/GenBank/DDBJ whole genome shotgun (WGS) entry which is preliminary data.</text>
</comment>
<keyword evidence="15" id="KW-1185">Reference proteome</keyword>
<dbReference type="Gene3D" id="3.30.210.10">
    <property type="entry name" value="DNA polymerase, thumb domain"/>
    <property type="match status" value="1"/>
</dbReference>
<dbReference type="Pfam" id="PF10391">
    <property type="entry name" value="DNA_pol_lambd_f"/>
    <property type="match status" value="1"/>
</dbReference>
<keyword evidence="4 11" id="KW-0548">Nucleotidyltransferase</keyword>
<dbReference type="InterPro" id="IPR022312">
    <property type="entry name" value="DNA_pol_X"/>
</dbReference>
<keyword evidence="7 11" id="KW-0239">DNA-directed DNA polymerase</keyword>
<dbReference type="EMBL" id="JAEPRB010000148">
    <property type="protein sequence ID" value="KAG2220210.1"/>
    <property type="molecule type" value="Genomic_DNA"/>
</dbReference>
<dbReference type="Gene3D" id="1.10.150.20">
    <property type="entry name" value="5' to 3' exonuclease, C-terminal subdomain"/>
    <property type="match status" value="1"/>
</dbReference>
<dbReference type="Gene3D" id="3.30.460.10">
    <property type="entry name" value="Beta Polymerase, domain 2"/>
    <property type="match status" value="1"/>
</dbReference>
<dbReference type="InterPro" id="IPR028207">
    <property type="entry name" value="DNA_pol_B_palm_palm"/>
</dbReference>
<dbReference type="GO" id="GO:0006303">
    <property type="term" value="P:double-strand break repair via nonhomologous end joining"/>
    <property type="evidence" value="ECO:0007669"/>
    <property type="project" value="TreeGrafter"/>
</dbReference>
<keyword evidence="3 11" id="KW-0808">Transferase</keyword>
<dbReference type="Pfam" id="PF14792">
    <property type="entry name" value="DNA_pol_B_palm"/>
    <property type="match status" value="1"/>
</dbReference>
<dbReference type="InterPro" id="IPR043519">
    <property type="entry name" value="NT_sf"/>
</dbReference>
<dbReference type="PROSITE" id="PS50172">
    <property type="entry name" value="BRCT"/>
    <property type="match status" value="1"/>
</dbReference>
<keyword evidence="9" id="KW-0456">Lyase</keyword>
<dbReference type="InterPro" id="IPR027421">
    <property type="entry name" value="DNA_pol_lamdba_lyase_dom_sf"/>
</dbReference>
<evidence type="ECO:0000256" key="11">
    <source>
        <dbReference type="RuleBase" id="RU366014"/>
    </source>
</evidence>
<keyword evidence="6 11" id="KW-0227">DNA damage</keyword>
<dbReference type="SUPFAM" id="SSF52113">
    <property type="entry name" value="BRCT domain"/>
    <property type="match status" value="1"/>
</dbReference>
<sequence>MGRDTSLSSVKAYFIPVKIEPYQVESFQIDLEKAGGEACIEQADANIILTALTSSSRIKRHIQNHQVPVVKIDWLKECLEKHAKIPIDPYQIELSHTPNTSSVVEEYEGHDQQTILPQLERCNEVLNRRYDNMPPDPMPSFDDDNDDDIDNGSTKKDTDGLAPDFINTKYECMRNTPLKARHNQKLVFLLRLLERQRLLNMQDKNALSYRHALAAIKAYPRKIRSVDEVKLITGIGKKISDLIQTYLETGTIPDAENLLGDTQFRTLTLFNKVFGVGPLTANLWYDKGYRSLQEVLDQAKLAKAVRLGIQLLPDFEQPMNREDVKELIDIIEKEIKNVDSHAFATPVGGYRRGKEENGDLDIIIATHHLQHGTDQFLQKIVSHLSDKGFIKHVLLISDKGQTSIGNHYTSSGADMEKLDTCFTAFLQPSRNILRQVDFIVPSMEEYPCAVLGWSGSQQFVRSHRDYAKKERGLSVKSTGIYQYSPRKRLKVDSEEHAFELMGIPWVDPVMRNC</sequence>
<comment type="subcellular location">
    <subcellularLocation>
        <location evidence="11">Nucleus</location>
    </subcellularLocation>
</comment>
<dbReference type="EC" id="2.7.7.7" evidence="11"/>
<feature type="region of interest" description="Disordered" evidence="12">
    <location>
        <begin position="128"/>
        <end position="160"/>
    </location>
</feature>
<gene>
    <name evidence="14" type="ORF">INT45_002802</name>
</gene>
<dbReference type="GO" id="GO:0046872">
    <property type="term" value="F:metal ion binding"/>
    <property type="evidence" value="ECO:0007669"/>
    <property type="project" value="UniProtKB-UniRule"/>
</dbReference>
<dbReference type="OrthoDB" id="205514at2759"/>
<comment type="function">
    <text evidence="11">DNA polymerase that functions in several pathways of DNA repair. Involved in base excision repair (BER) responsible for repair of lesions that give rise to abasic (AP) sites in DNA. Also contributes to DNA double-strand break repair by non-homologous end joining and homologous recombination. Has both template-dependent and template-independent (terminal transferase) DNA polymerase activities. Has also a 5'-deoxyribose-5-phosphate lyase (dRP lyase) activity.</text>
</comment>
<dbReference type="PANTHER" id="PTHR11276:SF28">
    <property type="entry name" value="DNA POLYMERASE LAMBDA"/>
    <property type="match status" value="1"/>
</dbReference>
<dbReference type="PRINTS" id="PR00869">
    <property type="entry name" value="DNAPOLX"/>
</dbReference>
<evidence type="ECO:0000256" key="8">
    <source>
        <dbReference type="ARBA" id="ARBA00023204"/>
    </source>
</evidence>
<reference evidence="14 15" key="1">
    <citation type="submission" date="2020-12" db="EMBL/GenBank/DDBJ databases">
        <title>Metabolic potential, ecology and presence of endohyphal bacteria is reflected in genomic diversity of Mucoromycotina.</title>
        <authorList>
            <person name="Muszewska A."/>
            <person name="Okrasinska A."/>
            <person name="Steczkiewicz K."/>
            <person name="Drgas O."/>
            <person name="Orlowska M."/>
            <person name="Perlinska-Lenart U."/>
            <person name="Aleksandrzak-Piekarczyk T."/>
            <person name="Szatraj K."/>
            <person name="Zielenkiewicz U."/>
            <person name="Pilsyk S."/>
            <person name="Malc E."/>
            <person name="Mieczkowski P."/>
            <person name="Kruszewska J.S."/>
            <person name="Biernat P."/>
            <person name="Pawlowska J."/>
        </authorList>
    </citation>
    <scope>NUCLEOTIDE SEQUENCE [LARGE SCALE GENOMIC DNA]</scope>
    <source>
        <strain evidence="14 15">CBS 142.35</strain>
    </source>
</reference>
<dbReference type="SUPFAM" id="SSF81301">
    <property type="entry name" value="Nucleotidyltransferase"/>
    <property type="match status" value="1"/>
</dbReference>
<dbReference type="Proteomes" id="UP000646827">
    <property type="component" value="Unassembled WGS sequence"/>
</dbReference>
<evidence type="ECO:0000259" key="13">
    <source>
        <dbReference type="PROSITE" id="PS50172"/>
    </source>
</evidence>
<evidence type="ECO:0000256" key="12">
    <source>
        <dbReference type="SAM" id="MobiDB-lite"/>
    </source>
</evidence>
<organism evidence="14 15">
    <name type="scientific">Circinella minor</name>
    <dbReference type="NCBI Taxonomy" id="1195481"/>
    <lineage>
        <taxon>Eukaryota</taxon>
        <taxon>Fungi</taxon>
        <taxon>Fungi incertae sedis</taxon>
        <taxon>Mucoromycota</taxon>
        <taxon>Mucoromycotina</taxon>
        <taxon>Mucoromycetes</taxon>
        <taxon>Mucorales</taxon>
        <taxon>Lichtheimiaceae</taxon>
        <taxon>Circinella</taxon>
    </lineage>
</organism>
<keyword evidence="5" id="KW-0235">DNA replication</keyword>
<evidence type="ECO:0000256" key="9">
    <source>
        <dbReference type="ARBA" id="ARBA00023239"/>
    </source>
</evidence>
<protein>
    <recommendedName>
        <fullName evidence="11">DNA polymerase</fullName>
        <ecNumber evidence="11">2.7.7.7</ecNumber>
    </recommendedName>
</protein>
<name>A0A8H7S0B6_9FUNG</name>
<dbReference type="Pfam" id="PF14716">
    <property type="entry name" value="HHH_8"/>
    <property type="match status" value="1"/>
</dbReference>
<evidence type="ECO:0000256" key="3">
    <source>
        <dbReference type="ARBA" id="ARBA00022679"/>
    </source>
</evidence>
<dbReference type="SMART" id="SM00483">
    <property type="entry name" value="POLXc"/>
    <property type="match status" value="1"/>
</dbReference>
<evidence type="ECO:0000313" key="15">
    <source>
        <dbReference type="Proteomes" id="UP000646827"/>
    </source>
</evidence>
<evidence type="ECO:0000256" key="5">
    <source>
        <dbReference type="ARBA" id="ARBA00022705"/>
    </source>
</evidence>
<dbReference type="Gene3D" id="1.10.150.110">
    <property type="entry name" value="DNA polymerase beta, N-terminal domain-like"/>
    <property type="match status" value="1"/>
</dbReference>
<evidence type="ECO:0000313" key="14">
    <source>
        <dbReference type="EMBL" id="KAG2220210.1"/>
    </source>
</evidence>
<dbReference type="PRINTS" id="PR00870">
    <property type="entry name" value="DNAPOLXBETA"/>
</dbReference>
<dbReference type="SUPFAM" id="SSF47802">
    <property type="entry name" value="DNA polymerase beta, N-terminal domain-like"/>
    <property type="match status" value="1"/>
</dbReference>
<feature type="domain" description="BRCT" evidence="13">
    <location>
        <begin position="2"/>
        <end position="92"/>
    </location>
</feature>
<feature type="compositionally biased region" description="Acidic residues" evidence="12">
    <location>
        <begin position="141"/>
        <end position="150"/>
    </location>
</feature>